<name>A0A1B0GC05_GLOMM</name>
<dbReference type="AlphaFoldDB" id="A0A1B0GC05"/>
<dbReference type="VEuPathDB" id="VectorBase:GMOY010836"/>
<dbReference type="EMBL" id="CCAG010018958">
    <property type="status" value="NOT_ANNOTATED_CDS"/>
    <property type="molecule type" value="Genomic_DNA"/>
</dbReference>
<evidence type="ECO:0000313" key="2">
    <source>
        <dbReference type="Proteomes" id="UP000092444"/>
    </source>
</evidence>
<dbReference type="Proteomes" id="UP000092444">
    <property type="component" value="Unassembled WGS sequence"/>
</dbReference>
<organism evidence="1 2">
    <name type="scientific">Glossina morsitans morsitans</name>
    <name type="common">Savannah tsetse fly</name>
    <dbReference type="NCBI Taxonomy" id="37546"/>
    <lineage>
        <taxon>Eukaryota</taxon>
        <taxon>Metazoa</taxon>
        <taxon>Ecdysozoa</taxon>
        <taxon>Arthropoda</taxon>
        <taxon>Hexapoda</taxon>
        <taxon>Insecta</taxon>
        <taxon>Pterygota</taxon>
        <taxon>Neoptera</taxon>
        <taxon>Endopterygota</taxon>
        <taxon>Diptera</taxon>
        <taxon>Brachycera</taxon>
        <taxon>Muscomorpha</taxon>
        <taxon>Hippoboscoidea</taxon>
        <taxon>Glossinidae</taxon>
        <taxon>Glossina</taxon>
    </lineage>
</organism>
<protein>
    <submittedName>
        <fullName evidence="1">Uncharacterized protein</fullName>
    </submittedName>
</protein>
<keyword evidence="2" id="KW-1185">Reference proteome</keyword>
<reference evidence="1" key="1">
    <citation type="submission" date="2020-05" db="UniProtKB">
        <authorList>
            <consortium name="EnsemblMetazoa"/>
        </authorList>
    </citation>
    <scope>IDENTIFICATION</scope>
    <source>
        <strain evidence="1">Yale</strain>
    </source>
</reference>
<accession>A0A1B0GC05</accession>
<evidence type="ECO:0000313" key="1">
    <source>
        <dbReference type="EnsemblMetazoa" id="GMOY010836-PA"/>
    </source>
</evidence>
<dbReference type="EnsemblMetazoa" id="GMOY010836-RA">
    <property type="protein sequence ID" value="GMOY010836-PA"/>
    <property type="gene ID" value="GMOY010836"/>
</dbReference>
<sequence length="67" mass="7891">MVIKDEYITMKGYRMKILCHCFYDHLDFRAAICLVLYAALFICDFCDDLADTGYAVNIRYCKMDTRS</sequence>
<proteinExistence type="predicted"/>